<dbReference type="EMBL" id="ATLV01018848">
    <property type="status" value="NOT_ANNOTATED_CDS"/>
    <property type="molecule type" value="Genomic_DNA"/>
</dbReference>
<evidence type="ECO:0000313" key="3">
    <source>
        <dbReference type="EMBL" id="KFB43377.1"/>
    </source>
</evidence>
<evidence type="ECO:0000313" key="4">
    <source>
        <dbReference type="EnsemblMetazoa" id="ASIC011221-PA"/>
    </source>
</evidence>
<dbReference type="EnsemblMetazoa" id="ASIC011221-RA">
    <property type="protein sequence ID" value="ASIC011221-PA"/>
    <property type="gene ID" value="ASIC011221"/>
</dbReference>
<dbReference type="Proteomes" id="UP000030765">
    <property type="component" value="Unassembled WGS sequence"/>
</dbReference>
<keyword evidence="2" id="KW-0732">Signal</keyword>
<protein>
    <submittedName>
        <fullName evidence="3">AGAP010433-PA-like protein</fullName>
    </submittedName>
</protein>
<keyword evidence="5" id="KW-1185">Reference proteome</keyword>
<evidence type="ECO:0000256" key="2">
    <source>
        <dbReference type="SAM" id="SignalP"/>
    </source>
</evidence>
<name>A0A084VZI3_ANOSI</name>
<dbReference type="VEuPathDB" id="VectorBase:ASIS005964"/>
<gene>
    <name evidence="3" type="ORF">ZHAS_00011221</name>
</gene>
<evidence type="ECO:0000313" key="5">
    <source>
        <dbReference type="Proteomes" id="UP000030765"/>
    </source>
</evidence>
<dbReference type="AlphaFoldDB" id="A0A084VZI3"/>
<proteinExistence type="predicted"/>
<dbReference type="EMBL" id="KE525251">
    <property type="protein sequence ID" value="KFB43377.1"/>
    <property type="molecule type" value="Genomic_DNA"/>
</dbReference>
<feature type="signal peptide" evidence="2">
    <location>
        <begin position="1"/>
        <end position="21"/>
    </location>
</feature>
<reference evidence="4" key="2">
    <citation type="submission" date="2020-05" db="UniProtKB">
        <authorList>
            <consortium name="EnsemblMetazoa"/>
        </authorList>
    </citation>
    <scope>IDENTIFICATION</scope>
</reference>
<feature type="region of interest" description="Disordered" evidence="1">
    <location>
        <begin position="24"/>
        <end position="92"/>
    </location>
</feature>
<evidence type="ECO:0000256" key="1">
    <source>
        <dbReference type="SAM" id="MobiDB-lite"/>
    </source>
</evidence>
<dbReference type="OrthoDB" id="5983600at2759"/>
<sequence>MVISILVVILTAYLGLTGCVATLDDSQNEDGQQKRAEPKQNTTHKSKQSSEPAVRNKIAIDSNTSDDSDGNASNDSDDESSDERSRRLHIESLGQLKSAKLKSIESKLTEEQRQAEKE</sequence>
<feature type="chain" id="PRO_5001784320" evidence="2">
    <location>
        <begin position="22"/>
        <end position="118"/>
    </location>
</feature>
<organism evidence="3">
    <name type="scientific">Anopheles sinensis</name>
    <name type="common">Mosquito</name>
    <dbReference type="NCBI Taxonomy" id="74873"/>
    <lineage>
        <taxon>Eukaryota</taxon>
        <taxon>Metazoa</taxon>
        <taxon>Ecdysozoa</taxon>
        <taxon>Arthropoda</taxon>
        <taxon>Hexapoda</taxon>
        <taxon>Insecta</taxon>
        <taxon>Pterygota</taxon>
        <taxon>Neoptera</taxon>
        <taxon>Endopterygota</taxon>
        <taxon>Diptera</taxon>
        <taxon>Nematocera</taxon>
        <taxon>Culicoidea</taxon>
        <taxon>Culicidae</taxon>
        <taxon>Anophelinae</taxon>
        <taxon>Anopheles</taxon>
    </lineage>
</organism>
<dbReference type="OMA" id="YLGFTGC"/>
<feature type="compositionally biased region" description="Acidic residues" evidence="1">
    <location>
        <begin position="64"/>
        <end position="81"/>
    </location>
</feature>
<accession>A0A084VZI3</accession>
<dbReference type="VEuPathDB" id="VectorBase:ASIC011221"/>
<reference evidence="3 5" key="1">
    <citation type="journal article" date="2014" name="BMC Genomics">
        <title>Genome sequence of Anopheles sinensis provides insight into genetics basis of mosquito competence for malaria parasites.</title>
        <authorList>
            <person name="Zhou D."/>
            <person name="Zhang D."/>
            <person name="Ding G."/>
            <person name="Shi L."/>
            <person name="Hou Q."/>
            <person name="Ye Y."/>
            <person name="Xu Y."/>
            <person name="Zhou H."/>
            <person name="Xiong C."/>
            <person name="Li S."/>
            <person name="Yu J."/>
            <person name="Hong S."/>
            <person name="Yu X."/>
            <person name="Zou P."/>
            <person name="Chen C."/>
            <person name="Chang X."/>
            <person name="Wang W."/>
            <person name="Lv Y."/>
            <person name="Sun Y."/>
            <person name="Ma L."/>
            <person name="Shen B."/>
            <person name="Zhu C."/>
        </authorList>
    </citation>
    <scope>NUCLEOTIDE SEQUENCE [LARGE SCALE GENOMIC DNA]</scope>
</reference>